<sequence length="64" mass="6790">MAVLEPAAVLSLPPGSSGDCPLPGMRAEPVPNIDAALTAIPNVTIQQVWEQLLDQHHAYVSYVP</sequence>
<proteinExistence type="predicted"/>
<reference evidence="1" key="1">
    <citation type="journal article" date="2014" name="Int. J. Syst. Evol. Microbiol.">
        <title>Complete genome sequence of Corynebacterium casei LMG S-19264T (=DSM 44701T), isolated from a smear-ripened cheese.</title>
        <authorList>
            <consortium name="US DOE Joint Genome Institute (JGI-PGF)"/>
            <person name="Walter F."/>
            <person name="Albersmeier A."/>
            <person name="Kalinowski J."/>
            <person name="Ruckert C."/>
        </authorList>
    </citation>
    <scope>NUCLEOTIDE SEQUENCE</scope>
    <source>
        <strain evidence="1">CGMCC 4.3508</strain>
    </source>
</reference>
<dbReference type="EMBL" id="BMMH01000002">
    <property type="protein sequence ID" value="GGL03274.1"/>
    <property type="molecule type" value="Genomic_DNA"/>
</dbReference>
<reference evidence="1" key="2">
    <citation type="submission" date="2020-09" db="EMBL/GenBank/DDBJ databases">
        <authorList>
            <person name="Sun Q."/>
            <person name="Zhou Y."/>
        </authorList>
    </citation>
    <scope>NUCLEOTIDE SEQUENCE</scope>
    <source>
        <strain evidence="1">CGMCC 4.3508</strain>
    </source>
</reference>
<dbReference type="Proteomes" id="UP000638263">
    <property type="component" value="Unassembled WGS sequence"/>
</dbReference>
<name>A0A917RDN8_9NOCA</name>
<evidence type="ECO:0000313" key="1">
    <source>
        <dbReference type="EMBL" id="GGL03274.1"/>
    </source>
</evidence>
<keyword evidence="2" id="KW-1185">Reference proteome</keyword>
<accession>A0A917RDN8</accession>
<protein>
    <submittedName>
        <fullName evidence="1">Uncharacterized protein</fullName>
    </submittedName>
</protein>
<evidence type="ECO:0000313" key="2">
    <source>
        <dbReference type="Proteomes" id="UP000638263"/>
    </source>
</evidence>
<comment type="caution">
    <text evidence="1">The sequence shown here is derived from an EMBL/GenBank/DDBJ whole genome shotgun (WGS) entry which is preliminary data.</text>
</comment>
<gene>
    <name evidence="1" type="ORF">GCM10011588_17460</name>
</gene>
<organism evidence="1 2">
    <name type="scientific">Nocardia jinanensis</name>
    <dbReference type="NCBI Taxonomy" id="382504"/>
    <lineage>
        <taxon>Bacteria</taxon>
        <taxon>Bacillati</taxon>
        <taxon>Actinomycetota</taxon>
        <taxon>Actinomycetes</taxon>
        <taxon>Mycobacteriales</taxon>
        <taxon>Nocardiaceae</taxon>
        <taxon>Nocardia</taxon>
    </lineage>
</organism>
<dbReference type="AlphaFoldDB" id="A0A917RDN8"/>
<dbReference type="RefSeq" id="WP_189094136.1">
    <property type="nucleotide sequence ID" value="NZ_BMMH01000002.1"/>
</dbReference>